<reference evidence="1" key="2">
    <citation type="journal article" date="2015" name="Data Brief">
        <title>Shoot transcriptome of the giant reed, Arundo donax.</title>
        <authorList>
            <person name="Barrero R.A."/>
            <person name="Guerrero F.D."/>
            <person name="Moolhuijzen P."/>
            <person name="Goolsby J.A."/>
            <person name="Tidwell J."/>
            <person name="Bellgard S.E."/>
            <person name="Bellgard M.I."/>
        </authorList>
    </citation>
    <scope>NUCLEOTIDE SEQUENCE</scope>
    <source>
        <tissue evidence="1">Shoot tissue taken approximately 20 cm above the soil surface</tissue>
    </source>
</reference>
<dbReference type="EMBL" id="GBRH01253743">
    <property type="protein sequence ID" value="JAD44152.1"/>
    <property type="molecule type" value="Transcribed_RNA"/>
</dbReference>
<organism evidence="1">
    <name type="scientific">Arundo donax</name>
    <name type="common">Giant reed</name>
    <name type="synonym">Donax arundinaceus</name>
    <dbReference type="NCBI Taxonomy" id="35708"/>
    <lineage>
        <taxon>Eukaryota</taxon>
        <taxon>Viridiplantae</taxon>
        <taxon>Streptophyta</taxon>
        <taxon>Embryophyta</taxon>
        <taxon>Tracheophyta</taxon>
        <taxon>Spermatophyta</taxon>
        <taxon>Magnoliopsida</taxon>
        <taxon>Liliopsida</taxon>
        <taxon>Poales</taxon>
        <taxon>Poaceae</taxon>
        <taxon>PACMAD clade</taxon>
        <taxon>Arundinoideae</taxon>
        <taxon>Arundineae</taxon>
        <taxon>Arundo</taxon>
    </lineage>
</organism>
<proteinExistence type="predicted"/>
<name>A0A0A9AAT9_ARUDO</name>
<sequence length="39" mass="4813">MIHFWTKEKVVDVLCLIDRNYKLRIYSLKVVELQDLLNY</sequence>
<accession>A0A0A9AAT9</accession>
<evidence type="ECO:0000313" key="1">
    <source>
        <dbReference type="EMBL" id="JAD44152.1"/>
    </source>
</evidence>
<reference evidence="1" key="1">
    <citation type="submission" date="2014-09" db="EMBL/GenBank/DDBJ databases">
        <authorList>
            <person name="Magalhaes I.L.F."/>
            <person name="Oliveira U."/>
            <person name="Santos F.R."/>
            <person name="Vidigal T.H.D.A."/>
            <person name="Brescovit A.D."/>
            <person name="Santos A.J."/>
        </authorList>
    </citation>
    <scope>NUCLEOTIDE SEQUENCE</scope>
    <source>
        <tissue evidence="1">Shoot tissue taken approximately 20 cm above the soil surface</tissue>
    </source>
</reference>
<protein>
    <submittedName>
        <fullName evidence="1">Uncharacterized protein</fullName>
    </submittedName>
</protein>
<dbReference type="AlphaFoldDB" id="A0A0A9AAT9"/>